<reference evidence="3 4" key="1">
    <citation type="journal article" date="2013" name="Genome Announc.">
        <title>Draft Genome Sequence of the Hydrogen- and Ethanol-Producing Bacterium Clostridium intestinale Strain URNW.</title>
        <authorList>
            <person name="Lal S."/>
            <person name="Ramachandran U."/>
            <person name="Zhang X."/>
            <person name="Sparling R."/>
            <person name="Levin D.B."/>
        </authorList>
    </citation>
    <scope>NUCLEOTIDE SEQUENCE [LARGE SCALE GENOMIC DNA]</scope>
    <source>
        <strain evidence="3 4">URNW</strain>
    </source>
</reference>
<dbReference type="CDD" id="cd00077">
    <property type="entry name" value="HDc"/>
    <property type="match status" value="1"/>
</dbReference>
<dbReference type="STRING" id="1294142.CINTURNW_4421"/>
<name>U2NGY9_9CLOT</name>
<protein>
    <recommendedName>
        <fullName evidence="2">Ppx/GppA phosphatase C-terminal domain-containing protein</fullName>
    </recommendedName>
</protein>
<gene>
    <name evidence="3" type="ORF">CINTURNW_4421</name>
</gene>
<accession>U2NGY9</accession>
<dbReference type="SUPFAM" id="SSF109604">
    <property type="entry name" value="HD-domain/PDEase-like"/>
    <property type="match status" value="1"/>
</dbReference>
<evidence type="ECO:0000313" key="3">
    <source>
        <dbReference type="EMBL" id="ERK28388.1"/>
    </source>
</evidence>
<dbReference type="EMBL" id="APJA01000035">
    <property type="protein sequence ID" value="ERK28388.1"/>
    <property type="molecule type" value="Genomic_DNA"/>
</dbReference>
<comment type="caution">
    <text evidence="3">The sequence shown here is derived from an EMBL/GenBank/DDBJ whole genome shotgun (WGS) entry which is preliminary data.</text>
</comment>
<keyword evidence="4" id="KW-1185">Reference proteome</keyword>
<evidence type="ECO:0000256" key="1">
    <source>
        <dbReference type="ARBA" id="ARBA00007125"/>
    </source>
</evidence>
<dbReference type="PANTHER" id="PTHR30005:SF0">
    <property type="entry name" value="RETROGRADE REGULATION PROTEIN 2"/>
    <property type="match status" value="1"/>
</dbReference>
<dbReference type="Pfam" id="PF21447">
    <property type="entry name" value="Ppx-GppA_III"/>
    <property type="match status" value="1"/>
</dbReference>
<dbReference type="HOGENOM" id="CLU_1425767_0_0_9"/>
<dbReference type="GO" id="GO:0006357">
    <property type="term" value="P:regulation of transcription by RNA polymerase II"/>
    <property type="evidence" value="ECO:0007669"/>
    <property type="project" value="TreeGrafter"/>
</dbReference>
<dbReference type="AlphaFoldDB" id="U2NGY9"/>
<dbReference type="PATRIC" id="fig|1294142.3.peg.4568"/>
<dbReference type="InterPro" id="IPR003607">
    <property type="entry name" value="HD/PDEase_dom"/>
</dbReference>
<comment type="similarity">
    <text evidence="1">Belongs to the GppA/Ppx family.</text>
</comment>
<feature type="domain" description="Ppx/GppA phosphatase C-terminal" evidence="2">
    <location>
        <begin position="22"/>
        <end position="176"/>
    </location>
</feature>
<dbReference type="Proteomes" id="UP000016721">
    <property type="component" value="Unassembled WGS sequence"/>
</dbReference>
<dbReference type="Gene3D" id="1.10.3210.10">
    <property type="entry name" value="Hypothetical protein af1432"/>
    <property type="match status" value="1"/>
</dbReference>
<organism evidence="3 4">
    <name type="scientific">Clostridium intestinale URNW</name>
    <dbReference type="NCBI Taxonomy" id="1294142"/>
    <lineage>
        <taxon>Bacteria</taxon>
        <taxon>Bacillati</taxon>
        <taxon>Bacillota</taxon>
        <taxon>Clostridia</taxon>
        <taxon>Eubacteriales</taxon>
        <taxon>Clostridiaceae</taxon>
        <taxon>Clostridium</taxon>
    </lineage>
</organism>
<dbReference type="InterPro" id="IPR048950">
    <property type="entry name" value="Ppx_GppA_C"/>
</dbReference>
<evidence type="ECO:0000259" key="2">
    <source>
        <dbReference type="Pfam" id="PF21447"/>
    </source>
</evidence>
<dbReference type="eggNOG" id="COG0248">
    <property type="taxonomic scope" value="Bacteria"/>
</dbReference>
<dbReference type="InterPro" id="IPR050273">
    <property type="entry name" value="GppA/Ppx_hydrolase"/>
</dbReference>
<dbReference type="OrthoDB" id="9814545at2"/>
<proteinExistence type="inferred from homology"/>
<sequence length="200" mass="23669">MRGVFLILNIDNYMDRELLLATAKKFSVNNILEHEIRVADFSMMIFDTIQANFNMSHNSRNLLYYASMLHDLGYFIEKDKHHKHSKYLILTDPAFRSLPIELKMQLSIMVASHKKKLDKNIYMFEIKIQEELIKLISILRIADALDHKHNLQVQLKDIYIKQDKLNLNLNGEKSFLILDRFNKKSELFKTVFPLDIELNI</sequence>
<evidence type="ECO:0000313" key="4">
    <source>
        <dbReference type="Proteomes" id="UP000016721"/>
    </source>
</evidence>
<dbReference type="PANTHER" id="PTHR30005">
    <property type="entry name" value="EXOPOLYPHOSPHATASE"/>
    <property type="match status" value="1"/>
</dbReference>